<gene>
    <name evidence="6" type="ORF">ARHIZOSPH14_21300</name>
</gene>
<feature type="domain" description="Plastocyanin-like" evidence="4">
    <location>
        <begin position="381"/>
        <end position="482"/>
    </location>
</feature>
<accession>A0A9W6FS84</accession>
<reference evidence="6" key="1">
    <citation type="submission" date="2022-12" db="EMBL/GenBank/DDBJ databases">
        <title>Reference genome sequencing for broad-spectrum identification of bacterial and archaeal isolates by mass spectrometry.</title>
        <authorList>
            <person name="Sekiguchi Y."/>
            <person name="Tourlousse D.M."/>
        </authorList>
    </citation>
    <scope>NUCLEOTIDE SEQUENCE</scope>
    <source>
        <strain evidence="6">14</strain>
    </source>
</reference>
<dbReference type="EMBL" id="BSDP01000001">
    <property type="protein sequence ID" value="GLI27888.1"/>
    <property type="molecule type" value="Genomic_DNA"/>
</dbReference>
<name>A0A9W6FS84_9MICO</name>
<evidence type="ECO:0000313" key="6">
    <source>
        <dbReference type="EMBL" id="GLI27888.1"/>
    </source>
</evidence>
<dbReference type="PANTHER" id="PTHR11709">
    <property type="entry name" value="MULTI-COPPER OXIDASE"/>
    <property type="match status" value="1"/>
</dbReference>
<protein>
    <recommendedName>
        <fullName evidence="8">Multicopper oxidase domain-containing protein</fullName>
    </recommendedName>
</protein>
<dbReference type="SUPFAM" id="SSF49503">
    <property type="entry name" value="Cupredoxins"/>
    <property type="match status" value="3"/>
</dbReference>
<evidence type="ECO:0000259" key="5">
    <source>
        <dbReference type="Pfam" id="PF07732"/>
    </source>
</evidence>
<feature type="domain" description="Plastocyanin-like" evidence="5">
    <location>
        <begin position="76"/>
        <end position="185"/>
    </location>
</feature>
<dbReference type="GO" id="GO:0016491">
    <property type="term" value="F:oxidoreductase activity"/>
    <property type="evidence" value="ECO:0007669"/>
    <property type="project" value="UniProtKB-KW"/>
</dbReference>
<dbReference type="PANTHER" id="PTHR11709:SF2">
    <property type="entry name" value="MULTICOPPER OXIDASE LPR1"/>
    <property type="match status" value="1"/>
</dbReference>
<evidence type="ECO:0000313" key="7">
    <source>
        <dbReference type="Proteomes" id="UP001144396"/>
    </source>
</evidence>
<dbReference type="InterPro" id="IPR002355">
    <property type="entry name" value="Cu_oxidase_Cu_BS"/>
</dbReference>
<dbReference type="Proteomes" id="UP001144396">
    <property type="component" value="Unassembled WGS sequence"/>
</dbReference>
<keyword evidence="7" id="KW-1185">Reference proteome</keyword>
<sequence length="485" mass="50493">MLALGAVGVGAVAVGGTALVVANLGSEAPEGTDQGASDDATSSPAGATGWHEPEVIESVDGVLDLDLELAPADVVLGGTSVRMLAYNGTVPGPTLHLRPGDLLRVRLRNGLDEPTNLHTHGLVVSAAENSDNPFVHIAPGDTFDYEIALPDDHPVGVCWYHPHHHGMVTDQLFAGLYGAIVVDDEDWAEVAPRIVVVSDTTIADGAVATVSRAERMLGRTGETLLTNGGVAPELAAPPGEDQRLLIVNACASRYLDLRFDGLGARLRGLDSGHLAESPADRLVLAPGNRADMVVTVPDSATAVTAVGYDRGGMGMGMMSGASTVAPDAVVLTVVPDAAAPAPSVADATPESHPDLRDAAIDGTRALTMEMSAGAGAGGMRFLIDGREFAPGRVDQQVRIGTVEEWTIENTSPMDHPFHLHIWPMQVVREGGGEVPGLDLRDVVDVPAGGAVTVRIAFDRFPGRTVYHCHILDHEDLGMMGVIEAG</sequence>
<feature type="region of interest" description="Disordered" evidence="3">
    <location>
        <begin position="28"/>
        <end position="51"/>
    </location>
</feature>
<proteinExistence type="predicted"/>
<comment type="caution">
    <text evidence="6">The sequence shown here is derived from an EMBL/GenBank/DDBJ whole genome shotgun (WGS) entry which is preliminary data.</text>
</comment>
<dbReference type="InterPro" id="IPR011706">
    <property type="entry name" value="Cu-oxidase_C"/>
</dbReference>
<evidence type="ECO:0000256" key="2">
    <source>
        <dbReference type="ARBA" id="ARBA00023002"/>
    </source>
</evidence>
<dbReference type="CDD" id="cd13853">
    <property type="entry name" value="CuRO_1_Tth-MCO_like"/>
    <property type="match status" value="1"/>
</dbReference>
<dbReference type="Pfam" id="PF07732">
    <property type="entry name" value="Cu-oxidase_3"/>
    <property type="match status" value="1"/>
</dbReference>
<dbReference type="Gene3D" id="2.60.40.420">
    <property type="entry name" value="Cupredoxins - blue copper proteins"/>
    <property type="match status" value="3"/>
</dbReference>
<dbReference type="InterPro" id="IPR008972">
    <property type="entry name" value="Cupredoxin"/>
</dbReference>
<dbReference type="InterPro" id="IPR011707">
    <property type="entry name" value="Cu-oxidase-like_N"/>
</dbReference>
<organism evidence="6 7">
    <name type="scientific">Agromyces rhizosphaerae</name>
    <dbReference type="NCBI Taxonomy" id="88374"/>
    <lineage>
        <taxon>Bacteria</taxon>
        <taxon>Bacillati</taxon>
        <taxon>Actinomycetota</taxon>
        <taxon>Actinomycetes</taxon>
        <taxon>Micrococcales</taxon>
        <taxon>Microbacteriaceae</taxon>
        <taxon>Agromyces</taxon>
    </lineage>
</organism>
<keyword evidence="1" id="KW-0479">Metal-binding</keyword>
<keyword evidence="2" id="KW-0560">Oxidoreductase</keyword>
<dbReference type="GO" id="GO:0005507">
    <property type="term" value="F:copper ion binding"/>
    <property type="evidence" value="ECO:0007669"/>
    <property type="project" value="InterPro"/>
</dbReference>
<dbReference type="Pfam" id="PF07731">
    <property type="entry name" value="Cu-oxidase_2"/>
    <property type="match status" value="1"/>
</dbReference>
<evidence type="ECO:0000256" key="3">
    <source>
        <dbReference type="SAM" id="MobiDB-lite"/>
    </source>
</evidence>
<evidence type="ECO:0000259" key="4">
    <source>
        <dbReference type="Pfam" id="PF07731"/>
    </source>
</evidence>
<dbReference type="InterPro" id="IPR045087">
    <property type="entry name" value="Cu-oxidase_fam"/>
</dbReference>
<evidence type="ECO:0008006" key="8">
    <source>
        <dbReference type="Google" id="ProtNLM"/>
    </source>
</evidence>
<dbReference type="PROSITE" id="PS00080">
    <property type="entry name" value="MULTICOPPER_OXIDASE2"/>
    <property type="match status" value="1"/>
</dbReference>
<evidence type="ECO:0000256" key="1">
    <source>
        <dbReference type="ARBA" id="ARBA00022723"/>
    </source>
</evidence>
<dbReference type="CDD" id="cd13900">
    <property type="entry name" value="CuRO_3_Tth-MCO_like"/>
    <property type="match status" value="1"/>
</dbReference>
<dbReference type="AlphaFoldDB" id="A0A9W6FS84"/>